<evidence type="ECO:0000256" key="2">
    <source>
        <dbReference type="ARBA" id="ARBA00022617"/>
    </source>
</evidence>
<dbReference type="RefSeq" id="WP_010652432.1">
    <property type="nucleotide sequence ID" value="NZ_JAPHOO010000002.1"/>
</dbReference>
<gene>
    <name evidence="9" type="ORF">NCTC11370_00272</name>
</gene>
<dbReference type="OrthoDB" id="9814708at2"/>
<proteinExistence type="predicted"/>
<dbReference type="GO" id="GO:0020037">
    <property type="term" value="F:heme binding"/>
    <property type="evidence" value="ECO:0007669"/>
    <property type="project" value="InterPro"/>
</dbReference>
<dbReference type="Gene3D" id="1.10.760.10">
    <property type="entry name" value="Cytochrome c-like domain"/>
    <property type="match status" value="1"/>
</dbReference>
<keyword evidence="3 6" id="KW-0479">Metal-binding</keyword>
<evidence type="ECO:0000313" key="10">
    <source>
        <dbReference type="Proteomes" id="UP000254554"/>
    </source>
</evidence>
<dbReference type="PROSITE" id="PS51007">
    <property type="entry name" value="CYTC"/>
    <property type="match status" value="1"/>
</dbReference>
<sequence length="138" mass="15398">MRLLFLIVLFGYSLAMYACNEERQREIQLRIQPVGEVSVQGQAQAELGNKTPGDAGAKNEPGKDTYEHYCIVCHREGLAGAPKFRDEHDWKPRLSERKLDELLASSIKGLNAMPVKGTCIKCSDEDLKAAISYMLPKS</sequence>
<dbReference type="SUPFAM" id="SSF46626">
    <property type="entry name" value="Cytochrome c"/>
    <property type="match status" value="1"/>
</dbReference>
<dbReference type="STRING" id="1094715.GCA_000236165_02810"/>
<evidence type="ECO:0000256" key="7">
    <source>
        <dbReference type="SAM" id="MobiDB-lite"/>
    </source>
</evidence>
<evidence type="ECO:0000256" key="3">
    <source>
        <dbReference type="ARBA" id="ARBA00022723"/>
    </source>
</evidence>
<accession>A0A377G6V9</accession>
<feature type="region of interest" description="Disordered" evidence="7">
    <location>
        <begin position="42"/>
        <end position="63"/>
    </location>
</feature>
<name>A0A377G6V9_9GAMM</name>
<dbReference type="GO" id="GO:0009055">
    <property type="term" value="F:electron transfer activity"/>
    <property type="evidence" value="ECO:0007669"/>
    <property type="project" value="InterPro"/>
</dbReference>
<dbReference type="PANTHER" id="PTHR40942:SF4">
    <property type="entry name" value="CYTOCHROME C5"/>
    <property type="match status" value="1"/>
</dbReference>
<keyword evidence="10" id="KW-1185">Reference proteome</keyword>
<evidence type="ECO:0000313" key="9">
    <source>
        <dbReference type="EMBL" id="STO20220.1"/>
    </source>
</evidence>
<evidence type="ECO:0000259" key="8">
    <source>
        <dbReference type="PROSITE" id="PS51007"/>
    </source>
</evidence>
<dbReference type="InterPro" id="IPR002323">
    <property type="entry name" value="Cyt_CIE"/>
</dbReference>
<dbReference type="GO" id="GO:0005506">
    <property type="term" value="F:iron ion binding"/>
    <property type="evidence" value="ECO:0007669"/>
    <property type="project" value="InterPro"/>
</dbReference>
<organism evidence="9 10">
    <name type="scientific">Fluoribacter dumoffii</name>
    <dbReference type="NCBI Taxonomy" id="463"/>
    <lineage>
        <taxon>Bacteria</taxon>
        <taxon>Pseudomonadati</taxon>
        <taxon>Pseudomonadota</taxon>
        <taxon>Gammaproteobacteria</taxon>
        <taxon>Legionellales</taxon>
        <taxon>Legionellaceae</taxon>
        <taxon>Fluoribacter</taxon>
    </lineage>
</organism>
<dbReference type="GeneID" id="93293720"/>
<feature type="domain" description="Cytochrome c" evidence="8">
    <location>
        <begin position="57"/>
        <end position="138"/>
    </location>
</feature>
<protein>
    <submittedName>
        <fullName evidence="9">Cytochrome c5</fullName>
    </submittedName>
</protein>
<evidence type="ECO:0000256" key="5">
    <source>
        <dbReference type="ARBA" id="ARBA00023004"/>
    </source>
</evidence>
<keyword evidence="4" id="KW-0249">Electron transport</keyword>
<dbReference type="PROSITE" id="PS51257">
    <property type="entry name" value="PROKAR_LIPOPROTEIN"/>
    <property type="match status" value="1"/>
</dbReference>
<reference evidence="9 10" key="1">
    <citation type="submission" date="2018-06" db="EMBL/GenBank/DDBJ databases">
        <authorList>
            <consortium name="Pathogen Informatics"/>
            <person name="Doyle S."/>
        </authorList>
    </citation>
    <scope>NUCLEOTIDE SEQUENCE [LARGE SCALE GENOMIC DNA]</scope>
    <source>
        <strain evidence="9 10">NCTC11370</strain>
    </source>
</reference>
<evidence type="ECO:0000256" key="1">
    <source>
        <dbReference type="ARBA" id="ARBA00022448"/>
    </source>
</evidence>
<dbReference type="InterPro" id="IPR009056">
    <property type="entry name" value="Cyt_c-like_dom"/>
</dbReference>
<keyword evidence="1" id="KW-0813">Transport</keyword>
<keyword evidence="2 6" id="KW-0349">Heme</keyword>
<dbReference type="Proteomes" id="UP000254554">
    <property type="component" value="Unassembled WGS sequence"/>
</dbReference>
<dbReference type="AlphaFoldDB" id="A0A377G6V9"/>
<evidence type="ECO:0000256" key="6">
    <source>
        <dbReference type="PROSITE-ProRule" id="PRU00433"/>
    </source>
</evidence>
<dbReference type="InterPro" id="IPR036909">
    <property type="entry name" value="Cyt_c-like_dom_sf"/>
</dbReference>
<dbReference type="PANTHER" id="PTHR40942">
    <property type="match status" value="1"/>
</dbReference>
<dbReference type="PRINTS" id="PR00607">
    <property type="entry name" value="CYTCHROMECIE"/>
</dbReference>
<keyword evidence="5 6" id="KW-0408">Iron</keyword>
<evidence type="ECO:0000256" key="4">
    <source>
        <dbReference type="ARBA" id="ARBA00022982"/>
    </source>
</evidence>
<dbReference type="EMBL" id="UGGT01000001">
    <property type="protein sequence ID" value="STO20220.1"/>
    <property type="molecule type" value="Genomic_DNA"/>
</dbReference>
<dbReference type="Pfam" id="PF13442">
    <property type="entry name" value="Cytochrome_CBB3"/>
    <property type="match status" value="1"/>
</dbReference>